<feature type="region of interest" description="Disordered" evidence="1">
    <location>
        <begin position="1"/>
        <end position="64"/>
    </location>
</feature>
<evidence type="ECO:0000256" key="1">
    <source>
        <dbReference type="SAM" id="MobiDB-lite"/>
    </source>
</evidence>
<dbReference type="Proteomes" id="UP000824469">
    <property type="component" value="Unassembled WGS sequence"/>
</dbReference>
<comment type="caution">
    <text evidence="2">The sequence shown here is derived from an EMBL/GenBank/DDBJ whole genome shotgun (WGS) entry which is preliminary data.</text>
</comment>
<organism evidence="2 3">
    <name type="scientific">Taxus chinensis</name>
    <name type="common">Chinese yew</name>
    <name type="synonym">Taxus wallichiana var. chinensis</name>
    <dbReference type="NCBI Taxonomy" id="29808"/>
    <lineage>
        <taxon>Eukaryota</taxon>
        <taxon>Viridiplantae</taxon>
        <taxon>Streptophyta</taxon>
        <taxon>Embryophyta</taxon>
        <taxon>Tracheophyta</taxon>
        <taxon>Spermatophyta</taxon>
        <taxon>Pinopsida</taxon>
        <taxon>Pinidae</taxon>
        <taxon>Conifers II</taxon>
        <taxon>Cupressales</taxon>
        <taxon>Taxaceae</taxon>
        <taxon>Taxus</taxon>
    </lineage>
</organism>
<evidence type="ECO:0000313" key="2">
    <source>
        <dbReference type="EMBL" id="KAH9323160.1"/>
    </source>
</evidence>
<sequence length="103" mass="11615">IEFDVPTEDDSDELDDGENLDPPQANGTAKKLPKWYTQLIRDVNLDGAPSTSSNPRPRTRSQAREEVNYALMSRVVEPVKPSTFQEALQSKAWKDAMDSEYQS</sequence>
<feature type="compositionally biased region" description="Acidic residues" evidence="1">
    <location>
        <begin position="1"/>
        <end position="19"/>
    </location>
</feature>
<protein>
    <submittedName>
        <fullName evidence="2">Uncharacterized protein</fullName>
    </submittedName>
</protein>
<dbReference type="AlphaFoldDB" id="A0AA38GLQ8"/>
<gene>
    <name evidence="2" type="ORF">KI387_017799</name>
</gene>
<accession>A0AA38GLQ8</accession>
<keyword evidence="3" id="KW-1185">Reference proteome</keyword>
<dbReference type="EMBL" id="JAHRHJ020000003">
    <property type="protein sequence ID" value="KAH9323160.1"/>
    <property type="molecule type" value="Genomic_DNA"/>
</dbReference>
<reference evidence="2 3" key="1">
    <citation type="journal article" date="2021" name="Nat. Plants">
        <title>The Taxus genome provides insights into paclitaxel biosynthesis.</title>
        <authorList>
            <person name="Xiong X."/>
            <person name="Gou J."/>
            <person name="Liao Q."/>
            <person name="Li Y."/>
            <person name="Zhou Q."/>
            <person name="Bi G."/>
            <person name="Li C."/>
            <person name="Du R."/>
            <person name="Wang X."/>
            <person name="Sun T."/>
            <person name="Guo L."/>
            <person name="Liang H."/>
            <person name="Lu P."/>
            <person name="Wu Y."/>
            <person name="Zhang Z."/>
            <person name="Ro D.K."/>
            <person name="Shang Y."/>
            <person name="Huang S."/>
            <person name="Yan J."/>
        </authorList>
    </citation>
    <scope>NUCLEOTIDE SEQUENCE [LARGE SCALE GENOMIC DNA]</scope>
    <source>
        <strain evidence="2">Ta-2019</strain>
    </source>
</reference>
<name>A0AA38GLQ8_TAXCH</name>
<evidence type="ECO:0000313" key="3">
    <source>
        <dbReference type="Proteomes" id="UP000824469"/>
    </source>
</evidence>
<feature type="non-terminal residue" evidence="2">
    <location>
        <position position="103"/>
    </location>
</feature>
<feature type="non-terminal residue" evidence="2">
    <location>
        <position position="1"/>
    </location>
</feature>
<proteinExistence type="predicted"/>